<feature type="chain" id="PRO_5011501328" evidence="1">
    <location>
        <begin position="24"/>
        <end position="1005"/>
    </location>
</feature>
<protein>
    <submittedName>
        <fullName evidence="3">Por secretion system C-terminal sorting domain-containing protein</fullName>
    </submittedName>
</protein>
<dbReference type="OrthoDB" id="8737820at2"/>
<feature type="domain" description="Immunoglobulin" evidence="2">
    <location>
        <begin position="641"/>
        <end position="707"/>
    </location>
</feature>
<sequence length="1005" mass="107029">MTYNKCFLIILLLSVSFFQTLIAQSKTYYITTSGKSTNNGLSEASAWNWEAAVSRVQAGDVVHVKSGSYNVSGLWFKQSGTSSKPIIFRGYTSSPGDISSKPYGTMDYGNSISSIGFPVIRPTNASDSYAIFVGGNYIELHNIGFNDPYGRAGYAVLVQGNNNKLDNLAFSDLSLDTKGYQGSSVYIRGNNNTVSNCYGENSAYAFIFIDPHTSAKGNNNTIKNNEYRNDDSNRQTDYYLTTRYKGTDSNTASNNLFENNKIYRLHNGSHNGHGLSNGGGRNNTWRGNLIYRTIIEVRYPSSSGAVFDGNSMTGSDDNQVTIENGATNITLKNNYLECDHAALLFIVKGYNPIVSSASPNNIKVFNNVFKGGRRIVSFGEGSYEKTTSKNIDIYNNVFDGQSGGIRYYNSGTSMNFKNNIVVNSTSKKWATISSGSISVDGDNNIFHNNSFTTPTSGFSSTKNTNPLFTNSGTQSARYKLKVTSPAINAGVTFSGRSTDLNGNSLISTPDIGPHEYQGSQTSNNNNPVLCEVVPEYSLNGVWKNGQTNLNVAEGTNVILSMIPNGIGLSIKLPNGKTVGDNYKLGEVTTANSGAYTLTSANGCQTTLNLAVGSSSNSAKNDCPSGDITPEYRLNGSWGSGQNNLNVAEGTDVILSMLPNGKNLTITLPNGSNAGDNYSLGKVKAADSGSYVITSEDGCQTTLNLTVGNSSSNDNSNTPVNNCPSGNITPEYSLNGSWQSGQNNLSLAEGTNVILSMIPNGVGLTIKLPNGSTVGDNYRLGKVTSADSGAYILTSATGCQTTLNLSIGGSSGSNSNNNNCSTGITSEYRVNGVWGSGSSSITAIEGKDVTFSMLPNGIGLTVRRPNGSTLGDNFRIQNLTSSDSGTYVLTSANGCQTSVYLTVTPKGSSFKARIGEAISTDTEMESPKISVFPNPVQRNMNVALPQHSNYTEFALHTLSGVMIKQGQINSIGNAFVVDISSAPKGLLLLNVMDEDGNSEFLKVLKE</sequence>
<dbReference type="InterPro" id="IPR011050">
    <property type="entry name" value="Pectin_lyase_fold/virulence"/>
</dbReference>
<dbReference type="STRING" id="192904.SAMN04488514_105113"/>
<dbReference type="InterPro" id="IPR003599">
    <property type="entry name" value="Ig_sub"/>
</dbReference>
<name>A0A1G9QPB8_9FLAO</name>
<dbReference type="SMART" id="SM00710">
    <property type="entry name" value="PbH1"/>
    <property type="match status" value="6"/>
</dbReference>
<dbReference type="SMART" id="SM00409">
    <property type="entry name" value="IG"/>
    <property type="match status" value="3"/>
</dbReference>
<accession>A0A1G9QPB8</accession>
<dbReference type="AlphaFoldDB" id="A0A1G9QPB8"/>
<dbReference type="Gene3D" id="2.160.20.10">
    <property type="entry name" value="Single-stranded right-handed beta-helix, Pectin lyase-like"/>
    <property type="match status" value="1"/>
</dbReference>
<dbReference type="Proteomes" id="UP000199440">
    <property type="component" value="Unassembled WGS sequence"/>
</dbReference>
<evidence type="ECO:0000313" key="3">
    <source>
        <dbReference type="EMBL" id="SDM12135.1"/>
    </source>
</evidence>
<evidence type="ECO:0000256" key="1">
    <source>
        <dbReference type="SAM" id="SignalP"/>
    </source>
</evidence>
<gene>
    <name evidence="3" type="ORF">SAMN04488514_105113</name>
</gene>
<feature type="domain" description="Immunoglobulin" evidence="2">
    <location>
        <begin position="741"/>
        <end position="805"/>
    </location>
</feature>
<dbReference type="InterPro" id="IPR006626">
    <property type="entry name" value="PbH1"/>
</dbReference>
<evidence type="ECO:0000259" key="2">
    <source>
        <dbReference type="SMART" id="SM00409"/>
    </source>
</evidence>
<proteinExistence type="predicted"/>
<dbReference type="EMBL" id="FNGV01000005">
    <property type="protein sequence ID" value="SDM12135.1"/>
    <property type="molecule type" value="Genomic_DNA"/>
</dbReference>
<dbReference type="RefSeq" id="WP_089889250.1">
    <property type="nucleotide sequence ID" value="NZ_FNGV01000005.1"/>
</dbReference>
<organism evidence="3 4">
    <name type="scientific">Kriegella aquimaris</name>
    <dbReference type="NCBI Taxonomy" id="192904"/>
    <lineage>
        <taxon>Bacteria</taxon>
        <taxon>Pseudomonadati</taxon>
        <taxon>Bacteroidota</taxon>
        <taxon>Flavobacteriia</taxon>
        <taxon>Flavobacteriales</taxon>
        <taxon>Flavobacteriaceae</taxon>
        <taxon>Kriegella</taxon>
    </lineage>
</organism>
<keyword evidence="4" id="KW-1185">Reference proteome</keyword>
<feature type="domain" description="Immunoglobulin" evidence="2">
    <location>
        <begin position="837"/>
        <end position="903"/>
    </location>
</feature>
<feature type="signal peptide" evidence="1">
    <location>
        <begin position="1"/>
        <end position="23"/>
    </location>
</feature>
<keyword evidence="1" id="KW-0732">Signal</keyword>
<dbReference type="SUPFAM" id="SSF51126">
    <property type="entry name" value="Pectin lyase-like"/>
    <property type="match status" value="1"/>
</dbReference>
<evidence type="ECO:0000313" key="4">
    <source>
        <dbReference type="Proteomes" id="UP000199440"/>
    </source>
</evidence>
<reference evidence="3 4" key="1">
    <citation type="submission" date="2016-10" db="EMBL/GenBank/DDBJ databases">
        <authorList>
            <person name="de Groot N.N."/>
        </authorList>
    </citation>
    <scope>NUCLEOTIDE SEQUENCE [LARGE SCALE GENOMIC DNA]</scope>
    <source>
        <strain evidence="3 4">DSM 19886</strain>
    </source>
</reference>
<dbReference type="InterPro" id="IPR012334">
    <property type="entry name" value="Pectin_lyas_fold"/>
</dbReference>